<proteinExistence type="predicted"/>
<name>R1F5X0_9GAMM</name>
<dbReference type="GO" id="GO:0008803">
    <property type="term" value="F:bis(5'-nucleosyl)-tetraphosphatase (symmetrical) activity"/>
    <property type="evidence" value="ECO:0007669"/>
    <property type="project" value="TreeGrafter"/>
</dbReference>
<organism evidence="2 3">
    <name type="scientific">Aeromonas molluscorum 848</name>
    <dbReference type="NCBI Taxonomy" id="1268236"/>
    <lineage>
        <taxon>Bacteria</taxon>
        <taxon>Pseudomonadati</taxon>
        <taxon>Pseudomonadota</taxon>
        <taxon>Gammaproteobacteria</taxon>
        <taxon>Aeromonadales</taxon>
        <taxon>Aeromonadaceae</taxon>
        <taxon>Aeromonas</taxon>
    </lineage>
</organism>
<dbReference type="InterPro" id="IPR050126">
    <property type="entry name" value="Ap4A_hydrolase"/>
</dbReference>
<evidence type="ECO:0000313" key="2">
    <source>
        <dbReference type="EMBL" id="EOD55233.1"/>
    </source>
</evidence>
<dbReference type="GO" id="GO:0110154">
    <property type="term" value="P:RNA decapping"/>
    <property type="evidence" value="ECO:0007669"/>
    <property type="project" value="TreeGrafter"/>
</dbReference>
<evidence type="ECO:0000259" key="1">
    <source>
        <dbReference type="Pfam" id="PF00149"/>
    </source>
</evidence>
<reference evidence="2 3" key="1">
    <citation type="journal article" date="2013" name="Genome Announc.">
        <title>Draft Genome Sequence of Aeromonas molluscorum Strain 848TT, Isolated from Bivalve Molluscs.</title>
        <authorList>
            <person name="Spataro N."/>
            <person name="Farfan M."/>
            <person name="Albarral V."/>
            <person name="Sanglas A."/>
            <person name="Loren J.G."/>
            <person name="Fuste M.C."/>
            <person name="Bosch E."/>
        </authorList>
    </citation>
    <scope>NUCLEOTIDE SEQUENCE [LARGE SCALE GENOMIC DNA]</scope>
    <source>
        <strain evidence="2 3">848</strain>
    </source>
</reference>
<dbReference type="GO" id="GO:0016791">
    <property type="term" value="F:phosphatase activity"/>
    <property type="evidence" value="ECO:0007669"/>
    <property type="project" value="TreeGrafter"/>
</dbReference>
<dbReference type="Gene3D" id="3.60.21.10">
    <property type="match status" value="1"/>
</dbReference>
<dbReference type="AlphaFoldDB" id="R1F5X0"/>
<dbReference type="GO" id="GO:0005737">
    <property type="term" value="C:cytoplasm"/>
    <property type="evidence" value="ECO:0007669"/>
    <property type="project" value="TreeGrafter"/>
</dbReference>
<gene>
    <name evidence="2" type="ORF">G113_10182</name>
</gene>
<keyword evidence="3" id="KW-1185">Reference proteome</keyword>
<evidence type="ECO:0000313" key="3">
    <source>
        <dbReference type="Proteomes" id="UP000013526"/>
    </source>
</evidence>
<dbReference type="PATRIC" id="fig|1268236.3.peg.2014"/>
<dbReference type="InterPro" id="IPR029052">
    <property type="entry name" value="Metallo-depent_PP-like"/>
</dbReference>
<dbReference type="OrthoDB" id="5296354at2"/>
<comment type="caution">
    <text evidence="2">The sequence shown here is derived from an EMBL/GenBank/DDBJ whole genome shotgun (WGS) entry which is preliminary data.</text>
</comment>
<accession>R1F5X0</accession>
<dbReference type="PANTHER" id="PTHR42850:SF11">
    <property type="entry name" value="BIS(5'-NUCLEOSYL)-TETRAPHOSPHATASE [SYMMETRICAL]"/>
    <property type="match status" value="1"/>
</dbReference>
<dbReference type="InterPro" id="IPR004843">
    <property type="entry name" value="Calcineurin-like_PHP"/>
</dbReference>
<sequence>MPPHITIPGRTLIVGDLHGCLQPLQEALARLAFDPSAGDRLCSVGDLIDRGPDSPGCLALLDRPWFHAVLGNHEAMMLDALAPEGLPYDDRAYQDSPARTRWRRNGGDWFDDLSPAAQAEIRGRLPQLAHLPLALTLTTALGRRIGLVHADPVTQDWAALTPAFLARHRQDLLWDRDRLQGLQQAPAQPAHPIANIDLVVMGHTPLRGSWLRHGNLCWIDTGAVYEGELTLLEPDTLPL</sequence>
<protein>
    <submittedName>
        <fullName evidence="2">Metallophosphoesterase</fullName>
    </submittedName>
</protein>
<dbReference type="RefSeq" id="WP_005900123.1">
    <property type="nucleotide sequence ID" value="NZ_AQGQ01000056.1"/>
</dbReference>
<dbReference type="SUPFAM" id="SSF56300">
    <property type="entry name" value="Metallo-dependent phosphatases"/>
    <property type="match status" value="1"/>
</dbReference>
<dbReference type="PANTHER" id="PTHR42850">
    <property type="entry name" value="METALLOPHOSPHOESTERASE"/>
    <property type="match status" value="1"/>
</dbReference>
<dbReference type="Pfam" id="PF00149">
    <property type="entry name" value="Metallophos"/>
    <property type="match status" value="1"/>
</dbReference>
<dbReference type="EMBL" id="AQGQ01000056">
    <property type="protein sequence ID" value="EOD55233.1"/>
    <property type="molecule type" value="Genomic_DNA"/>
</dbReference>
<feature type="domain" description="Calcineurin-like phosphoesterase" evidence="1">
    <location>
        <begin position="10"/>
        <end position="205"/>
    </location>
</feature>
<dbReference type="Proteomes" id="UP000013526">
    <property type="component" value="Unassembled WGS sequence"/>
</dbReference>